<evidence type="ECO:0000256" key="1">
    <source>
        <dbReference type="ARBA" id="ARBA00022460"/>
    </source>
</evidence>
<keyword evidence="2" id="KW-0732">Signal</keyword>
<gene>
    <name evidence="5" type="ORF">LNINA_LOCUS12580</name>
</gene>
<evidence type="ECO:0000313" key="5">
    <source>
        <dbReference type="EMBL" id="CAK1553609.1"/>
    </source>
</evidence>
<name>A0AAV1JWC2_9NEOP</name>
<organism evidence="5 6">
    <name type="scientific">Leptosia nina</name>
    <dbReference type="NCBI Taxonomy" id="320188"/>
    <lineage>
        <taxon>Eukaryota</taxon>
        <taxon>Metazoa</taxon>
        <taxon>Ecdysozoa</taxon>
        <taxon>Arthropoda</taxon>
        <taxon>Hexapoda</taxon>
        <taxon>Insecta</taxon>
        <taxon>Pterygota</taxon>
        <taxon>Neoptera</taxon>
        <taxon>Endopterygota</taxon>
        <taxon>Lepidoptera</taxon>
        <taxon>Glossata</taxon>
        <taxon>Ditrysia</taxon>
        <taxon>Papilionoidea</taxon>
        <taxon>Pieridae</taxon>
        <taxon>Pierinae</taxon>
        <taxon>Leptosia</taxon>
    </lineage>
</organism>
<dbReference type="Pfam" id="PF00379">
    <property type="entry name" value="Chitin_bind_4"/>
    <property type="match status" value="1"/>
</dbReference>
<evidence type="ECO:0000256" key="4">
    <source>
        <dbReference type="SAM" id="MobiDB-lite"/>
    </source>
</evidence>
<dbReference type="PROSITE" id="PS00233">
    <property type="entry name" value="CHIT_BIND_RR_1"/>
    <property type="match status" value="1"/>
</dbReference>
<feature type="compositionally biased region" description="Polar residues" evidence="4">
    <location>
        <begin position="302"/>
        <end position="379"/>
    </location>
</feature>
<dbReference type="PANTHER" id="PTHR10380:SF173">
    <property type="entry name" value="CUTICULAR PROTEIN 47EF, ISOFORM C-RELATED"/>
    <property type="match status" value="1"/>
</dbReference>
<keyword evidence="6" id="KW-1185">Reference proteome</keyword>
<evidence type="ECO:0000256" key="3">
    <source>
        <dbReference type="PROSITE-ProRule" id="PRU00497"/>
    </source>
</evidence>
<dbReference type="GO" id="GO:0062129">
    <property type="term" value="C:chitin-based extracellular matrix"/>
    <property type="evidence" value="ECO:0007669"/>
    <property type="project" value="TreeGrafter"/>
</dbReference>
<feature type="compositionally biased region" description="Low complexity" evidence="4">
    <location>
        <begin position="221"/>
        <end position="254"/>
    </location>
</feature>
<sequence>MKSGVSFISAFWEDRKRTMFYKVIVLSWGLACVFAAPPVDVVPLEKQQPTVIPIVSQSDELEPNGTYHFSYETGNGIKREEIAYEKVVPKAQGRSDSNEGGESDESDEIHVQQGSYSYTGPDGIVYTVRYIADENGFQPIGDHLPRVPGVSSSSSAEKSGRALKDSVESASSPQQVETKVAAPVLPNAPEKPVEQPASPVEVAKPEEAEVPSEVEAKSAPESESAPAEEPMSSTEAVSESSASKPAASPTTSSVEDAQSIVEDAQSTVADVSTTESSSATTESEVVSSTAAVEKETEAPVSSAVTEQVTEGSGEQPTSTASVLEELSTSAPEAETSTAIISDEQPNSTEAASSVAPEQQSTTESGVIESSTADVSTASA</sequence>
<accession>A0AAV1JWC2</accession>
<keyword evidence="1 3" id="KW-0193">Cuticle</keyword>
<dbReference type="EMBL" id="CAVLEF010000225">
    <property type="protein sequence ID" value="CAK1553609.1"/>
    <property type="molecule type" value="Genomic_DNA"/>
</dbReference>
<comment type="caution">
    <text evidence="5">The sequence shown here is derived from an EMBL/GenBank/DDBJ whole genome shotgun (WGS) entry which is preliminary data.</text>
</comment>
<dbReference type="PANTHER" id="PTHR10380">
    <property type="entry name" value="CUTICLE PROTEIN"/>
    <property type="match status" value="1"/>
</dbReference>
<feature type="compositionally biased region" description="Polar residues" evidence="4">
    <location>
        <begin position="168"/>
        <end position="177"/>
    </location>
</feature>
<reference evidence="5 6" key="1">
    <citation type="submission" date="2023-11" db="EMBL/GenBank/DDBJ databases">
        <authorList>
            <person name="Okamura Y."/>
        </authorList>
    </citation>
    <scope>NUCLEOTIDE SEQUENCE [LARGE SCALE GENOMIC DNA]</scope>
</reference>
<feature type="region of interest" description="Disordered" evidence="4">
    <location>
        <begin position="87"/>
        <end position="116"/>
    </location>
</feature>
<dbReference type="AlphaFoldDB" id="A0AAV1JWC2"/>
<feature type="compositionally biased region" description="Low complexity" evidence="4">
    <location>
        <begin position="266"/>
        <end position="291"/>
    </location>
</feature>
<proteinExistence type="predicted"/>
<dbReference type="InterPro" id="IPR050468">
    <property type="entry name" value="Cuticle_Struct_Prot"/>
</dbReference>
<dbReference type="PROSITE" id="PS51155">
    <property type="entry name" value="CHIT_BIND_RR_2"/>
    <property type="match status" value="1"/>
</dbReference>
<dbReference type="GO" id="GO:0008010">
    <property type="term" value="F:structural constituent of chitin-based larval cuticle"/>
    <property type="evidence" value="ECO:0007669"/>
    <property type="project" value="TreeGrafter"/>
</dbReference>
<feature type="compositionally biased region" description="Basic and acidic residues" evidence="4">
    <location>
        <begin position="158"/>
        <end position="167"/>
    </location>
</feature>
<dbReference type="InterPro" id="IPR031311">
    <property type="entry name" value="CHIT_BIND_RR_consensus"/>
</dbReference>
<evidence type="ECO:0000256" key="2">
    <source>
        <dbReference type="ARBA" id="ARBA00022729"/>
    </source>
</evidence>
<dbReference type="InterPro" id="IPR000618">
    <property type="entry name" value="Insect_cuticle"/>
</dbReference>
<protein>
    <submittedName>
        <fullName evidence="5">Uncharacterized protein</fullName>
    </submittedName>
</protein>
<dbReference type="Proteomes" id="UP001497472">
    <property type="component" value="Unassembled WGS sequence"/>
</dbReference>
<evidence type="ECO:0000313" key="6">
    <source>
        <dbReference type="Proteomes" id="UP001497472"/>
    </source>
</evidence>
<feature type="region of interest" description="Disordered" evidence="4">
    <location>
        <begin position="140"/>
        <end position="379"/>
    </location>
</feature>